<reference evidence="7" key="2">
    <citation type="submission" date="2022-06" db="UniProtKB">
        <authorList>
            <consortium name="EnsemblMetazoa"/>
        </authorList>
    </citation>
    <scope>IDENTIFICATION</scope>
    <source>
        <strain evidence="7">DF5081</strain>
    </source>
</reference>
<dbReference type="AlphaFoldDB" id="A0A8R1I0P4"/>
<protein>
    <submittedName>
        <fullName evidence="7">Uncharacterized protein</fullName>
    </submittedName>
</protein>
<evidence type="ECO:0000256" key="6">
    <source>
        <dbReference type="ARBA" id="ARBA00023004"/>
    </source>
</evidence>
<keyword evidence="5" id="KW-0560">Oxidoreductase</keyword>
<reference evidence="8" key="1">
    <citation type="submission" date="2010-08" db="EMBL/GenBank/DDBJ databases">
        <authorList>
            <consortium name="Caenorhabditis japonica Sequencing Consortium"/>
            <person name="Wilson R.K."/>
        </authorList>
    </citation>
    <scope>NUCLEOTIDE SEQUENCE [LARGE SCALE GENOMIC DNA]</scope>
    <source>
        <strain evidence="8">DF5081</strain>
    </source>
</reference>
<keyword evidence="6" id="KW-0408">Iron</keyword>
<dbReference type="GO" id="GO:0005634">
    <property type="term" value="C:nucleus"/>
    <property type="evidence" value="ECO:0007669"/>
    <property type="project" value="TreeGrafter"/>
</dbReference>
<keyword evidence="3" id="KW-0479">Metal-binding</keyword>
<dbReference type="GO" id="GO:0046872">
    <property type="term" value="F:metal ion binding"/>
    <property type="evidence" value="ECO:0007669"/>
    <property type="project" value="UniProtKB-KW"/>
</dbReference>
<keyword evidence="8" id="KW-1185">Reference proteome</keyword>
<organism evidence="7 8">
    <name type="scientific">Caenorhabditis japonica</name>
    <dbReference type="NCBI Taxonomy" id="281687"/>
    <lineage>
        <taxon>Eukaryota</taxon>
        <taxon>Metazoa</taxon>
        <taxon>Ecdysozoa</taxon>
        <taxon>Nematoda</taxon>
        <taxon>Chromadorea</taxon>
        <taxon>Rhabditida</taxon>
        <taxon>Rhabditina</taxon>
        <taxon>Rhabditomorpha</taxon>
        <taxon>Rhabditoidea</taxon>
        <taxon>Rhabditidae</taxon>
        <taxon>Peloderinae</taxon>
        <taxon>Caenorhabditis</taxon>
    </lineage>
</organism>
<comment type="similarity">
    <text evidence="2">Belongs to the alkB family.</text>
</comment>
<keyword evidence="4" id="KW-0223">Dioxygenase</keyword>
<comment type="cofactor">
    <cofactor evidence="1">
        <name>Fe(2+)</name>
        <dbReference type="ChEBI" id="CHEBI:29033"/>
    </cofactor>
</comment>
<evidence type="ECO:0000256" key="2">
    <source>
        <dbReference type="ARBA" id="ARBA00007879"/>
    </source>
</evidence>
<evidence type="ECO:0000313" key="8">
    <source>
        <dbReference type="Proteomes" id="UP000005237"/>
    </source>
</evidence>
<evidence type="ECO:0000313" key="7">
    <source>
        <dbReference type="EnsemblMetazoa" id="CJA12055.1"/>
    </source>
</evidence>
<dbReference type="PANTHER" id="PTHR46030">
    <property type="entry name" value="ALPHA-KETOGLUTARATE-DEPENDENT DIOXYGENASE ALKB HOMOLOG 6"/>
    <property type="match status" value="1"/>
</dbReference>
<proteinExistence type="inferred from homology"/>
<dbReference type="GO" id="GO:0051213">
    <property type="term" value="F:dioxygenase activity"/>
    <property type="evidence" value="ECO:0007669"/>
    <property type="project" value="UniProtKB-KW"/>
</dbReference>
<dbReference type="InterPro" id="IPR032862">
    <property type="entry name" value="ALKBH6"/>
</dbReference>
<sequence length="75" mass="8603">MLLQPRSLFIMTDGAYTKMLHGIAEREDDLIEPGKVFNCPDDLANKRIQRDTRISITVRNVEKVSKLGVFDLLKK</sequence>
<dbReference type="PANTHER" id="PTHR46030:SF1">
    <property type="entry name" value="ALPHA-KETOGLUTARATE-DEPENDENT DIOXYGENASE ALKB HOMOLOG 6"/>
    <property type="match status" value="1"/>
</dbReference>
<evidence type="ECO:0000256" key="3">
    <source>
        <dbReference type="ARBA" id="ARBA00022723"/>
    </source>
</evidence>
<accession>A0A8R1I0P4</accession>
<evidence type="ECO:0000256" key="1">
    <source>
        <dbReference type="ARBA" id="ARBA00001954"/>
    </source>
</evidence>
<dbReference type="EnsemblMetazoa" id="CJA12055.1">
    <property type="protein sequence ID" value="CJA12055.1"/>
    <property type="gene ID" value="WBGene00131259"/>
</dbReference>
<evidence type="ECO:0000256" key="4">
    <source>
        <dbReference type="ARBA" id="ARBA00022964"/>
    </source>
</evidence>
<name>A0A8R1I0P4_CAEJA</name>
<dbReference type="Proteomes" id="UP000005237">
    <property type="component" value="Unassembled WGS sequence"/>
</dbReference>
<dbReference type="InterPro" id="IPR037151">
    <property type="entry name" value="AlkB-like_sf"/>
</dbReference>
<evidence type="ECO:0000256" key="5">
    <source>
        <dbReference type="ARBA" id="ARBA00023002"/>
    </source>
</evidence>
<dbReference type="SUPFAM" id="SSF51197">
    <property type="entry name" value="Clavaminate synthase-like"/>
    <property type="match status" value="1"/>
</dbReference>
<dbReference type="Gene3D" id="2.60.120.590">
    <property type="entry name" value="Alpha-ketoglutarate-dependent dioxygenase AlkB-like"/>
    <property type="match status" value="1"/>
</dbReference>